<evidence type="ECO:0000313" key="9">
    <source>
        <dbReference type="Proteomes" id="UP000005939"/>
    </source>
</evidence>
<dbReference type="PANTHER" id="PTHR10434">
    <property type="entry name" value="1-ACYL-SN-GLYCEROL-3-PHOSPHATE ACYLTRANSFERASE"/>
    <property type="match status" value="1"/>
</dbReference>
<evidence type="ECO:0000256" key="1">
    <source>
        <dbReference type="ARBA" id="ARBA00005189"/>
    </source>
</evidence>
<keyword evidence="6" id="KW-1133">Transmembrane helix</keyword>
<dbReference type="CDD" id="cd07989">
    <property type="entry name" value="LPLAT_AGPAT-like"/>
    <property type="match status" value="1"/>
</dbReference>
<evidence type="ECO:0000256" key="5">
    <source>
        <dbReference type="ARBA" id="ARBA00023315"/>
    </source>
</evidence>
<sequence>MLENYRHNLLKTLAINSCNTLKYKHFLKEKLHNIFFKPSSPQVNNLSLRSSNIKSNFLHFDIHHLPIAYPHFLSGVSNLYQRIRATRKIIIILTFTVLSIPLQSLLIKLPGSPKINFARFYWRTICRLLGIDLRIFGKIEEQHKQLTKNTKKRPIIYIANHTSWLDIATIGGLAPGAFVAKEEIGSWPIISTLCRLGRVLFVSRQRQSTVKEQQTMEKRLEDGGNLILFPEGTSTEGSHLAPFLSSFFVLAKPISKNISYEIPLIQPISIVYDRLGMLPVNRLRRPVYSWYGDMELAPHLWDFCKWSDMRASIIFHEPLDPNEFKNRKQLAQKSWDIITTGTACLRQGKSDEEINKTI</sequence>
<reference evidence="8 9" key="1">
    <citation type="submission" date="2011-10" db="EMBL/GenBank/DDBJ databases">
        <title>Genome Sequence of Commensalibacter intestini A911, isolated from Drosophila gut.</title>
        <authorList>
            <person name="Lee W.-J."/>
            <person name="Kim E.-K."/>
        </authorList>
    </citation>
    <scope>NUCLEOTIDE SEQUENCE [LARGE SCALE GENOMIC DNA]</scope>
    <source>
        <strain evidence="8 9">A911</strain>
    </source>
</reference>
<keyword evidence="4" id="KW-0443">Lipid metabolism</keyword>
<dbReference type="Proteomes" id="UP000005939">
    <property type="component" value="Unassembled WGS sequence"/>
</dbReference>
<keyword evidence="5 8" id="KW-0012">Acyltransferase</keyword>
<dbReference type="OrthoDB" id="9806880at2"/>
<protein>
    <submittedName>
        <fullName evidence="8">1-acyl-sn-glycerol-3-phosphate acyltransferase</fullName>
        <ecNumber evidence="8">2.3.1.51</ecNumber>
    </submittedName>
</protein>
<keyword evidence="2" id="KW-0444">Lipid biosynthesis</keyword>
<evidence type="ECO:0000259" key="7">
    <source>
        <dbReference type="SMART" id="SM00563"/>
    </source>
</evidence>
<feature type="domain" description="Phospholipid/glycerol acyltransferase" evidence="7">
    <location>
        <begin position="155"/>
        <end position="273"/>
    </location>
</feature>
<evidence type="ECO:0000256" key="4">
    <source>
        <dbReference type="ARBA" id="ARBA00023098"/>
    </source>
</evidence>
<comment type="pathway">
    <text evidence="1">Lipid metabolism.</text>
</comment>
<dbReference type="eggNOG" id="COG0204">
    <property type="taxonomic scope" value="Bacteria"/>
</dbReference>
<keyword evidence="6" id="KW-0472">Membrane</keyword>
<proteinExistence type="predicted"/>
<keyword evidence="3 8" id="KW-0808">Transferase</keyword>
<comment type="caution">
    <text evidence="8">The sequence shown here is derived from an EMBL/GenBank/DDBJ whole genome shotgun (WGS) entry which is preliminary data.</text>
</comment>
<evidence type="ECO:0000256" key="2">
    <source>
        <dbReference type="ARBA" id="ARBA00022516"/>
    </source>
</evidence>
<dbReference type="AlphaFoldDB" id="G6EYG5"/>
<dbReference type="EC" id="2.3.1.51" evidence="8"/>
<dbReference type="EMBL" id="AGFR01000003">
    <property type="protein sequence ID" value="EHD14553.1"/>
    <property type="molecule type" value="Genomic_DNA"/>
</dbReference>
<dbReference type="Pfam" id="PF01553">
    <property type="entry name" value="Acyltransferase"/>
    <property type="match status" value="1"/>
</dbReference>
<evidence type="ECO:0000256" key="3">
    <source>
        <dbReference type="ARBA" id="ARBA00022679"/>
    </source>
</evidence>
<dbReference type="SUPFAM" id="SSF69593">
    <property type="entry name" value="Glycerol-3-phosphate (1)-acyltransferase"/>
    <property type="match status" value="1"/>
</dbReference>
<dbReference type="PANTHER" id="PTHR10434:SF64">
    <property type="entry name" value="1-ACYL-SN-GLYCEROL-3-PHOSPHATE ACYLTRANSFERASE-RELATED"/>
    <property type="match status" value="1"/>
</dbReference>
<gene>
    <name evidence="8" type="ORF">CIN_04850</name>
</gene>
<keyword evidence="6" id="KW-0812">Transmembrane</keyword>
<dbReference type="InterPro" id="IPR002123">
    <property type="entry name" value="Plipid/glycerol_acylTrfase"/>
</dbReference>
<dbReference type="PATRIC" id="fig|1088868.3.peg.485"/>
<evidence type="ECO:0000256" key="6">
    <source>
        <dbReference type="SAM" id="Phobius"/>
    </source>
</evidence>
<evidence type="ECO:0000313" key="8">
    <source>
        <dbReference type="EMBL" id="EHD14553.1"/>
    </source>
</evidence>
<accession>G6EYG5</accession>
<organism evidence="8 9">
    <name type="scientific">Commensalibacter intestini A911</name>
    <dbReference type="NCBI Taxonomy" id="1088868"/>
    <lineage>
        <taxon>Bacteria</taxon>
        <taxon>Pseudomonadati</taxon>
        <taxon>Pseudomonadota</taxon>
        <taxon>Alphaproteobacteria</taxon>
        <taxon>Acetobacterales</taxon>
        <taxon>Acetobacteraceae</taxon>
    </lineage>
</organism>
<dbReference type="GO" id="GO:0003841">
    <property type="term" value="F:1-acylglycerol-3-phosphate O-acyltransferase activity"/>
    <property type="evidence" value="ECO:0007669"/>
    <property type="project" value="UniProtKB-EC"/>
</dbReference>
<dbReference type="GO" id="GO:0006654">
    <property type="term" value="P:phosphatidic acid biosynthetic process"/>
    <property type="evidence" value="ECO:0007669"/>
    <property type="project" value="TreeGrafter"/>
</dbReference>
<dbReference type="STRING" id="1088868.CIN_04850"/>
<feature type="transmembrane region" description="Helical" evidence="6">
    <location>
        <begin position="89"/>
        <end position="107"/>
    </location>
</feature>
<name>G6EYG5_9PROT</name>
<dbReference type="SMART" id="SM00563">
    <property type="entry name" value="PlsC"/>
    <property type="match status" value="1"/>
</dbReference>